<dbReference type="KEGG" id="scy:SCATT_45480"/>
<dbReference type="AlphaFoldDB" id="F8JUT5"/>
<evidence type="ECO:0000313" key="3">
    <source>
        <dbReference type="Proteomes" id="UP000007842"/>
    </source>
</evidence>
<gene>
    <name evidence="2" type="ordered locus">SCATT_45480</name>
</gene>
<feature type="compositionally biased region" description="Basic and acidic residues" evidence="1">
    <location>
        <begin position="14"/>
        <end position="26"/>
    </location>
</feature>
<dbReference type="Pfam" id="PF14013">
    <property type="entry name" value="MT0933_antitox"/>
    <property type="match status" value="1"/>
</dbReference>
<dbReference type="InterPro" id="IPR028037">
    <property type="entry name" value="Antitoxin_Rv0909/MT0933"/>
</dbReference>
<dbReference type="OrthoDB" id="3402428at2"/>
<dbReference type="KEGG" id="sct:SCAT_4560"/>
<accession>F8JUT5</accession>
<dbReference type="Proteomes" id="UP000007842">
    <property type="component" value="Chromosome"/>
</dbReference>
<protein>
    <recommendedName>
        <fullName evidence="4">Antitoxin</fullName>
    </recommendedName>
</protein>
<reference evidence="3" key="1">
    <citation type="submission" date="2011-12" db="EMBL/GenBank/DDBJ databases">
        <title>Complete genome sequence of Streptomyces cattleya strain DSM 46488.</title>
        <authorList>
            <person name="Ou H.-Y."/>
            <person name="Li P."/>
            <person name="Zhao C."/>
            <person name="O'Hagan D."/>
            <person name="Deng Z."/>
        </authorList>
    </citation>
    <scope>NUCLEOTIDE SEQUENCE [LARGE SCALE GENOMIC DNA]</scope>
    <source>
        <strain evidence="3">ATCC 35852 / DSM 46488 / JCM 4925 / NBRC 14057 / NRRL 8057</strain>
    </source>
</reference>
<feature type="compositionally biased region" description="Basic and acidic residues" evidence="1">
    <location>
        <begin position="51"/>
        <end position="71"/>
    </location>
</feature>
<evidence type="ECO:0000313" key="2">
    <source>
        <dbReference type="EMBL" id="AEW96919.1"/>
    </source>
</evidence>
<dbReference type="RefSeq" id="WP_014145264.1">
    <property type="nucleotide sequence ID" value="NC_016111.1"/>
</dbReference>
<accession>G8X0K4</accession>
<evidence type="ECO:0000256" key="1">
    <source>
        <dbReference type="SAM" id="MobiDB-lite"/>
    </source>
</evidence>
<name>F8JUT5_STREN</name>
<keyword evidence="3" id="KW-1185">Reference proteome</keyword>
<evidence type="ECO:0008006" key="4">
    <source>
        <dbReference type="Google" id="ProtNLM"/>
    </source>
</evidence>
<dbReference type="HOGENOM" id="CLU_148727_3_1_11"/>
<sequence length="71" mass="7528">MGFLDTIKGKLNRGKAEDLARQHGDQVKGGMDKAGGALDERTGGKYGDQIRGGEEKAKGSYDEWKGGDQGS</sequence>
<organism evidence="2 3">
    <name type="scientific">Streptantibioticus cattleyicolor (strain ATCC 35852 / DSM 46488 / JCM 4925 / NBRC 14057 / NRRL 8057)</name>
    <name type="common">Streptomyces cattleya</name>
    <dbReference type="NCBI Taxonomy" id="1003195"/>
    <lineage>
        <taxon>Bacteria</taxon>
        <taxon>Bacillati</taxon>
        <taxon>Actinomycetota</taxon>
        <taxon>Actinomycetes</taxon>
        <taxon>Kitasatosporales</taxon>
        <taxon>Streptomycetaceae</taxon>
        <taxon>Streptantibioticus</taxon>
    </lineage>
</organism>
<dbReference type="STRING" id="1003195.SCATT_45480"/>
<proteinExistence type="predicted"/>
<feature type="region of interest" description="Disordered" evidence="1">
    <location>
        <begin position="1"/>
        <end position="71"/>
    </location>
</feature>
<dbReference type="EMBL" id="CP003219">
    <property type="protein sequence ID" value="AEW96919.1"/>
    <property type="molecule type" value="Genomic_DNA"/>
</dbReference>
<dbReference type="PATRIC" id="fig|1003195.11.peg.5994"/>